<dbReference type="RefSeq" id="XP_015273516.1">
    <property type="nucleotide sequence ID" value="XM_015418030.1"/>
</dbReference>
<dbReference type="PANTHER" id="PTHR46751">
    <property type="entry name" value="EPPIN"/>
    <property type="match status" value="1"/>
</dbReference>
<accession>A0ABM1KIH9</accession>
<dbReference type="InterPro" id="IPR036645">
    <property type="entry name" value="Elafin-like_sf"/>
</dbReference>
<dbReference type="PROSITE" id="PS51390">
    <property type="entry name" value="WAP"/>
    <property type="match status" value="1"/>
</dbReference>
<dbReference type="InterPro" id="IPR051388">
    <property type="entry name" value="Serpin_venom_toxin"/>
</dbReference>
<dbReference type="Proteomes" id="UP000694871">
    <property type="component" value="Unplaced"/>
</dbReference>
<keyword evidence="1" id="KW-1015">Disulfide bond</keyword>
<evidence type="ECO:0000259" key="3">
    <source>
        <dbReference type="PROSITE" id="PS51390"/>
    </source>
</evidence>
<name>A0ABM1KIH9_GEKJA</name>
<evidence type="ECO:0000256" key="1">
    <source>
        <dbReference type="ARBA" id="ARBA00023157"/>
    </source>
</evidence>
<feature type="signal peptide" evidence="2">
    <location>
        <begin position="1"/>
        <end position="24"/>
    </location>
</feature>
<evidence type="ECO:0000313" key="4">
    <source>
        <dbReference type="Proteomes" id="UP000694871"/>
    </source>
</evidence>
<organism evidence="4 5">
    <name type="scientific">Gekko japonicus</name>
    <name type="common">Schlegel's Japanese gecko</name>
    <dbReference type="NCBI Taxonomy" id="146911"/>
    <lineage>
        <taxon>Eukaryota</taxon>
        <taxon>Metazoa</taxon>
        <taxon>Chordata</taxon>
        <taxon>Craniata</taxon>
        <taxon>Vertebrata</taxon>
        <taxon>Euteleostomi</taxon>
        <taxon>Lepidosauria</taxon>
        <taxon>Squamata</taxon>
        <taxon>Bifurcata</taxon>
        <taxon>Gekkota</taxon>
        <taxon>Gekkonidae</taxon>
        <taxon>Gekkoninae</taxon>
        <taxon>Gekko</taxon>
    </lineage>
</organism>
<dbReference type="PANTHER" id="PTHR46751:SF1">
    <property type="entry name" value="WAP FOUR-DISULFIDE CORE DOMAIN PROTEIN 6A"/>
    <property type="match status" value="1"/>
</dbReference>
<dbReference type="Pfam" id="PF00095">
    <property type="entry name" value="WAP"/>
    <property type="match status" value="2"/>
</dbReference>
<sequence length="123" mass="13907">MKTLTALLLVSLLALWIGFPTTDCTGIAFVIPRICPRNPFRCTVPGIDRCSSGYDCPRNQMCCSYNCIRVCRLPQVRPRICPTMPFLCSSLRIRHCNTDYDCPRNQICCSTFNCGRVCRFALA</sequence>
<protein>
    <submittedName>
        <fullName evidence="5">Waprin-Enh1-like</fullName>
    </submittedName>
</protein>
<keyword evidence="4" id="KW-1185">Reference proteome</keyword>
<gene>
    <name evidence="5" type="primary">LOC107116158</name>
</gene>
<evidence type="ECO:0000256" key="2">
    <source>
        <dbReference type="SAM" id="SignalP"/>
    </source>
</evidence>
<dbReference type="GeneID" id="107116158"/>
<proteinExistence type="predicted"/>
<feature type="domain" description="WAP" evidence="3">
    <location>
        <begin position="74"/>
        <end position="122"/>
    </location>
</feature>
<dbReference type="SUPFAM" id="SSF57256">
    <property type="entry name" value="Elafin-like"/>
    <property type="match status" value="2"/>
</dbReference>
<dbReference type="Gene3D" id="4.10.75.10">
    <property type="entry name" value="Elafin-like"/>
    <property type="match status" value="2"/>
</dbReference>
<evidence type="ECO:0000313" key="5">
    <source>
        <dbReference type="RefSeq" id="XP_015273516.1"/>
    </source>
</evidence>
<keyword evidence="2" id="KW-0732">Signal</keyword>
<dbReference type="InterPro" id="IPR008197">
    <property type="entry name" value="WAP_dom"/>
</dbReference>
<reference evidence="5" key="1">
    <citation type="submission" date="2025-08" db="UniProtKB">
        <authorList>
            <consortium name="RefSeq"/>
        </authorList>
    </citation>
    <scope>IDENTIFICATION</scope>
</reference>
<feature type="chain" id="PRO_5046293246" evidence="2">
    <location>
        <begin position="25"/>
        <end position="123"/>
    </location>
</feature>